<dbReference type="Gramene" id="Kaladp0001s0249.1.v1.1">
    <property type="protein sequence ID" value="Kaladp0001s0249.1.v1.1.CDS.1"/>
    <property type="gene ID" value="Kaladp0001s0249.v1.1"/>
</dbReference>
<proteinExistence type="predicted"/>
<dbReference type="EnsemblPlants" id="Kaladp0001s0249.1.v1.1">
    <property type="protein sequence ID" value="Kaladp0001s0249.1.v1.1.CDS.1"/>
    <property type="gene ID" value="Kaladp0001s0249.v1.1"/>
</dbReference>
<dbReference type="Proteomes" id="UP000594263">
    <property type="component" value="Unplaced"/>
</dbReference>
<evidence type="ECO:0000313" key="1">
    <source>
        <dbReference type="EnsemblPlants" id="Kaladp0001s0249.1.v1.1.CDS.1"/>
    </source>
</evidence>
<protein>
    <submittedName>
        <fullName evidence="1">Uncharacterized protein</fullName>
    </submittedName>
</protein>
<organism evidence="1 2">
    <name type="scientific">Kalanchoe fedtschenkoi</name>
    <name type="common">Lavender scallops</name>
    <name type="synonym">South American air plant</name>
    <dbReference type="NCBI Taxonomy" id="63787"/>
    <lineage>
        <taxon>Eukaryota</taxon>
        <taxon>Viridiplantae</taxon>
        <taxon>Streptophyta</taxon>
        <taxon>Embryophyta</taxon>
        <taxon>Tracheophyta</taxon>
        <taxon>Spermatophyta</taxon>
        <taxon>Magnoliopsida</taxon>
        <taxon>eudicotyledons</taxon>
        <taxon>Gunneridae</taxon>
        <taxon>Pentapetalae</taxon>
        <taxon>Saxifragales</taxon>
        <taxon>Crassulaceae</taxon>
        <taxon>Kalanchoe</taxon>
    </lineage>
</organism>
<keyword evidence="2" id="KW-1185">Reference proteome</keyword>
<dbReference type="AlphaFoldDB" id="A0A7N0RAY9"/>
<accession>A0A7N0RAY9</accession>
<name>A0A7N0RAY9_KALFE</name>
<evidence type="ECO:0000313" key="2">
    <source>
        <dbReference type="Proteomes" id="UP000594263"/>
    </source>
</evidence>
<sequence length="147" mass="16053">MIGLGLHRMTQDADDSGIQLSLPRLAQPSLDSRSGRETLHRLGDFQIWQVCFAYPVVSRLPTAAVLRACSPRTMTRLEQHARLVCCVSSCLGCCVSRLDRLFLGCDSSNLIAHQPSRAHLSAHPSQADQAKEKADLPVGLSFAQSNL</sequence>
<reference evidence="1" key="1">
    <citation type="submission" date="2021-01" db="UniProtKB">
        <authorList>
            <consortium name="EnsemblPlants"/>
        </authorList>
    </citation>
    <scope>IDENTIFICATION</scope>
</reference>